<dbReference type="RefSeq" id="WP_008506970.1">
    <property type="nucleotide sequence ID" value="NZ_CM001403.1"/>
</dbReference>
<protein>
    <submittedName>
        <fullName evidence="1">Glutamine cyclotransferase</fullName>
    </submittedName>
</protein>
<dbReference type="GO" id="GO:0016603">
    <property type="term" value="F:glutaminyl-peptide cyclotransferase activity"/>
    <property type="evidence" value="ECO:0007669"/>
    <property type="project" value="InterPro"/>
</dbReference>
<dbReference type="InterPro" id="IPR015943">
    <property type="entry name" value="WD40/YVTN_repeat-like_dom_sf"/>
</dbReference>
<accession>H1Y4J6</accession>
<name>H1Y4J6_9SPHI</name>
<dbReference type="PANTHER" id="PTHR31270">
    <property type="entry name" value="GLUTAMINYL-PEPTIDE CYCLOTRANSFERASE"/>
    <property type="match status" value="1"/>
</dbReference>
<dbReference type="AlphaFoldDB" id="H1Y4J6"/>
<dbReference type="STRING" id="714943.Mucpa_2667"/>
<evidence type="ECO:0000313" key="2">
    <source>
        <dbReference type="Proteomes" id="UP000002774"/>
    </source>
</evidence>
<dbReference type="EMBL" id="CM001403">
    <property type="protein sequence ID" value="EHQ26780.1"/>
    <property type="molecule type" value="Genomic_DNA"/>
</dbReference>
<dbReference type="Gene3D" id="2.130.10.10">
    <property type="entry name" value="YVTN repeat-like/Quinoprotein amine dehydrogenase"/>
    <property type="match status" value="1"/>
</dbReference>
<dbReference type="eggNOG" id="COG3823">
    <property type="taxonomic scope" value="Bacteria"/>
</dbReference>
<dbReference type="InterPro" id="IPR007788">
    <property type="entry name" value="QCT"/>
</dbReference>
<dbReference type="PROSITE" id="PS51257">
    <property type="entry name" value="PROKAR_LIPOPROTEIN"/>
    <property type="match status" value="1"/>
</dbReference>
<dbReference type="OrthoDB" id="9783700at2"/>
<keyword evidence="2" id="KW-1185">Reference proteome</keyword>
<sequence length="353" mass="39395">MKYRIIAVALITTTVAGCFTKKQSAVLSVSPEAGTSYKLGDQIPVSVSVPTDTKADSVQYLVDSVRVLSRKDTLSIKIKTDSMKLGSKLITARVFSGGKPAEVSTNVMLLAPKAPAVYTFKIEKVFPHDTSSYTEGLQYVDGFLYESAGNYGNSSLRKVDLNTGTVVQKAKMDPMYFGEGIAVVGDKIIQLTYKEKKGFVYDKNTFKILSTFNFNWAPEGWGMTYDGKNLLHNDSTNRIWLLNKDTYMPQGYLDVYDDKGPVNQINEMEYIDGKIYANIYTTDTIIVIDPKNGAVVESVDLKNLYPMDSRPYSVKSDPANNVLNGIAWDEKGKRLFVTGKKWDKLFQVKFVKQ</sequence>
<proteinExistence type="predicted"/>
<organism evidence="1 2">
    <name type="scientific">Mucilaginibacter paludis DSM 18603</name>
    <dbReference type="NCBI Taxonomy" id="714943"/>
    <lineage>
        <taxon>Bacteria</taxon>
        <taxon>Pseudomonadati</taxon>
        <taxon>Bacteroidota</taxon>
        <taxon>Sphingobacteriia</taxon>
        <taxon>Sphingobacteriales</taxon>
        <taxon>Sphingobacteriaceae</taxon>
        <taxon>Mucilaginibacter</taxon>
    </lineage>
</organism>
<evidence type="ECO:0000313" key="1">
    <source>
        <dbReference type="EMBL" id="EHQ26780.1"/>
    </source>
</evidence>
<dbReference type="Proteomes" id="UP000002774">
    <property type="component" value="Chromosome"/>
</dbReference>
<dbReference type="PANTHER" id="PTHR31270:SF1">
    <property type="entry name" value="GLUTAMINYL-PEPTIDE CYCLOTRANSFERASE"/>
    <property type="match status" value="1"/>
</dbReference>
<dbReference type="HOGENOM" id="CLU_060272_0_0_10"/>
<dbReference type="Pfam" id="PF05096">
    <property type="entry name" value="Glu_cyclase_2"/>
    <property type="match status" value="1"/>
</dbReference>
<reference evidence="1" key="1">
    <citation type="submission" date="2011-09" db="EMBL/GenBank/DDBJ databases">
        <title>The permanent draft genome of Mucilaginibacter paludis DSM 18603.</title>
        <authorList>
            <consortium name="US DOE Joint Genome Institute (JGI-PGF)"/>
            <person name="Lucas S."/>
            <person name="Han J."/>
            <person name="Lapidus A."/>
            <person name="Bruce D."/>
            <person name="Goodwin L."/>
            <person name="Pitluck S."/>
            <person name="Peters L."/>
            <person name="Kyrpides N."/>
            <person name="Mavromatis K."/>
            <person name="Ivanova N."/>
            <person name="Mikhailova N."/>
            <person name="Held B."/>
            <person name="Detter J.C."/>
            <person name="Tapia R."/>
            <person name="Han C."/>
            <person name="Land M."/>
            <person name="Hauser L."/>
            <person name="Markowitz V."/>
            <person name="Cheng J.-F."/>
            <person name="Hugenholtz P."/>
            <person name="Woyke T."/>
            <person name="Wu D."/>
            <person name="Tindall B."/>
            <person name="Brambilla E."/>
            <person name="Klenk H.-P."/>
            <person name="Eisen J.A."/>
        </authorList>
    </citation>
    <scope>NUCLEOTIDE SEQUENCE [LARGE SCALE GENOMIC DNA]</scope>
    <source>
        <strain evidence="1">DSM 18603</strain>
    </source>
</reference>
<gene>
    <name evidence="1" type="ORF">Mucpa_2667</name>
</gene>
<dbReference type="SUPFAM" id="SSF63825">
    <property type="entry name" value="YWTD domain"/>
    <property type="match status" value="1"/>
</dbReference>